<feature type="region of interest" description="Disordered" evidence="1">
    <location>
        <begin position="598"/>
        <end position="629"/>
    </location>
</feature>
<keyword evidence="4" id="KW-1185">Reference proteome</keyword>
<feature type="compositionally biased region" description="Polar residues" evidence="1">
    <location>
        <begin position="21"/>
        <end position="33"/>
    </location>
</feature>
<dbReference type="EMBL" id="JAVKPK010000045">
    <property type="protein sequence ID" value="MDR7666321.1"/>
    <property type="molecule type" value="Genomic_DNA"/>
</dbReference>
<feature type="compositionally biased region" description="Polar residues" evidence="1">
    <location>
        <begin position="660"/>
        <end position="677"/>
    </location>
</feature>
<evidence type="ECO:0000313" key="4">
    <source>
        <dbReference type="Proteomes" id="UP001246244"/>
    </source>
</evidence>
<proteinExistence type="predicted"/>
<dbReference type="RefSeq" id="WP_310576348.1">
    <property type="nucleotide sequence ID" value="NZ_JAVKPK010000045.1"/>
</dbReference>
<dbReference type="InterPro" id="IPR025295">
    <property type="entry name" value="eCIS_core_dom"/>
</dbReference>
<sequence>MPEHQQTQQSTESKTTFQKQATPLSHTPASNPFSIIQRAKINPKSLTYADIMQLQRTIGNRAVGMLLTGIGNTSTVQQAPVQRQEIPEEEETCPSCMQRQEIPEEEEPLQGKMAETVQRQEIPEEEEPLQGKMIEPIQRQEIPEEEEPLQGKFENNPDQMACPSCSVAPIVQKQEIPEEEPLQGKMMGTIQRQEISEEEEPLQPNIIETVQQQETPKEEYLQTKKENNMGLPDNLKAGIENLSGVSMDNVKVHYNSDKPSQLQALAYAQGTDIHISPGQEQHLPHEAWHVVQQTQGSVKPTMQMKDGVLVNDNKVLEREADVMGAKALQKHSVNKSAFEFPVHQRKLDTLAGSASTGKVHLRSILQRKDSTSQDVVQLTTVVNVKRTQKLIQDCPGGKLAGTTFEWNSKFDVDIVDGKVMVTIRIKSSIPAELFQEVWVPQVARQWSNRFMLMIGTETYPIVVRLLKVDKDAHYTVTAVDSGRALGSGSRGYFGTSHMTEWGVHDVTHVGHEVGHMLGNPDEYGEVETGGHKRNYLTNPSNTIMGVLTMGALPGNPVENHYYLIKWAAEQELKKLGRLPSPEESKVVPYVEGRLSVSPIMPGMKGFHPDPSSLRKTSSAPVSPEHEELQPEFLRVRSHLKPVSADQDSAPPKSEPPIKHTASTSTPPSQQLEKSKVSSSTLKFIQAVDQMERLVGHTEFDEHRSTVETLYSSIPTKYQDYEEVKAATQKARQLLKDHIELIRNRVIKFIQAVDQMERLVGHTEFDEHRSIVETLYSSILTKYQDHEEVKAATQKARQLLKDHIELIRNRVIKFTQAVDQMERLVGHTEFDEHRSIVETLYSSIPTKYQDHEEVKAATQKARQLLKDHKSSVNAL</sequence>
<reference evidence="4" key="1">
    <citation type="submission" date="2023-07" db="EMBL/GenBank/DDBJ databases">
        <title>Whole-genome sequencing of a new Methanosarcina sp. Z-7115.</title>
        <authorList>
            <person name="Zhilina T.N."/>
            <person name="Merkel A.Y."/>
        </authorList>
    </citation>
    <scope>NUCLEOTIDE SEQUENCE [LARGE SCALE GENOMIC DNA]</scope>
    <source>
        <strain evidence="4">Z-7115</strain>
    </source>
</reference>
<feature type="region of interest" description="Disordered" evidence="1">
    <location>
        <begin position="1"/>
        <end position="33"/>
    </location>
</feature>
<name>A0ABU2D2V6_9EURY</name>
<dbReference type="Pfam" id="PF13699">
    <property type="entry name" value="eCIS_core"/>
    <property type="match status" value="1"/>
</dbReference>
<dbReference type="Proteomes" id="UP001246244">
    <property type="component" value="Unassembled WGS sequence"/>
</dbReference>
<accession>A0ABU2D2V6</accession>
<feature type="region of interest" description="Disordered" evidence="1">
    <location>
        <begin position="641"/>
        <end position="677"/>
    </location>
</feature>
<organism evidence="3 4">
    <name type="scientific">Methanosarcina baikalica</name>
    <dbReference type="NCBI Taxonomy" id="3073890"/>
    <lineage>
        <taxon>Archaea</taxon>
        <taxon>Methanobacteriati</taxon>
        <taxon>Methanobacteriota</taxon>
        <taxon>Stenosarchaea group</taxon>
        <taxon>Methanomicrobia</taxon>
        <taxon>Methanosarcinales</taxon>
        <taxon>Methanosarcinaceae</taxon>
        <taxon>Methanosarcina</taxon>
    </lineage>
</organism>
<feature type="compositionally biased region" description="Low complexity" evidence="1">
    <location>
        <begin position="1"/>
        <end position="20"/>
    </location>
</feature>
<gene>
    <name evidence="3" type="ORF">RG963_11125</name>
</gene>
<protein>
    <submittedName>
        <fullName evidence="3">DUF4157 domain-containing protein</fullName>
    </submittedName>
</protein>
<feature type="domain" description="eCIS core" evidence="2">
    <location>
        <begin position="231"/>
        <end position="296"/>
    </location>
</feature>
<comment type="caution">
    <text evidence="3">The sequence shown here is derived from an EMBL/GenBank/DDBJ whole genome shotgun (WGS) entry which is preliminary data.</text>
</comment>
<evidence type="ECO:0000259" key="2">
    <source>
        <dbReference type="Pfam" id="PF13699"/>
    </source>
</evidence>
<evidence type="ECO:0000256" key="1">
    <source>
        <dbReference type="SAM" id="MobiDB-lite"/>
    </source>
</evidence>
<evidence type="ECO:0000313" key="3">
    <source>
        <dbReference type="EMBL" id="MDR7666321.1"/>
    </source>
</evidence>